<evidence type="ECO:0000313" key="3">
    <source>
        <dbReference type="Proteomes" id="UP000002640"/>
    </source>
</evidence>
<dbReference type="KEGG" id="psoj:PHYSODRAFT_528752"/>
<dbReference type="Proteomes" id="UP000002640">
    <property type="component" value="Unassembled WGS sequence"/>
</dbReference>
<dbReference type="InterPro" id="IPR030125">
    <property type="entry name" value="SPIN90/Ldb17"/>
</dbReference>
<protein>
    <recommendedName>
        <fullName evidence="1">SPIN90/Ldb17 leucine-rich domain-containing protein</fullName>
    </recommendedName>
</protein>
<evidence type="ECO:0000259" key="1">
    <source>
        <dbReference type="Pfam" id="PF09431"/>
    </source>
</evidence>
<dbReference type="GO" id="GO:0006897">
    <property type="term" value="P:endocytosis"/>
    <property type="evidence" value="ECO:0007669"/>
    <property type="project" value="TreeGrafter"/>
</dbReference>
<gene>
    <name evidence="2" type="ORF">PHYSODRAFT_528752</name>
</gene>
<dbReference type="PANTHER" id="PTHR13357:SF1">
    <property type="entry name" value="NCK-INTERACTING PROTEIN WITH SH3 DOMAIN"/>
    <property type="match status" value="1"/>
</dbReference>
<dbReference type="EMBL" id="JH159162">
    <property type="protein sequence ID" value="EGZ07693.1"/>
    <property type="molecule type" value="Genomic_DNA"/>
</dbReference>
<dbReference type="SUPFAM" id="SSF48371">
    <property type="entry name" value="ARM repeat"/>
    <property type="match status" value="1"/>
</dbReference>
<sequence>MDQSENLELLARVERQLRVHPTNDDNNRSPSFSDAPSSETARELWGLVLDVVFAPLWLRIRAAELLGVCCNALDDDACVRIHAGESHKLRAVVSSTCQALEELSAADAKQAAQLFAWLGFLERVLLATRSAVCAGVFRLGSMYAGMLTKLLRLLSSCSTKVFAAATVCLGLFHAHERACGRSVLVGEVLHDMKDGREHLSGALLHVINSCGCPCPPERLVHLWNALQLFGDILADETASALVFVNDFKVLIDLVIRESTDLPQEDETRLHYMELLQRALASPLYLQSQMYRKRELLDVLESLLDAGAEEDSVMPKDVMDKIKQILVRYIDLLD</sequence>
<dbReference type="PANTHER" id="PTHR13357">
    <property type="entry name" value="SH3 ADAPTER PROTEIN SPIN90 NCK INTERACTING PROTEIN WITH SH3 DOMAIN"/>
    <property type="match status" value="1"/>
</dbReference>
<dbReference type="OMA" id="YLQAQMY"/>
<accession>G5AAR4</accession>
<organism evidence="2 3">
    <name type="scientific">Phytophthora sojae (strain P6497)</name>
    <name type="common">Soybean stem and root rot agent</name>
    <name type="synonym">Phytophthora megasperma f. sp. glycines</name>
    <dbReference type="NCBI Taxonomy" id="1094619"/>
    <lineage>
        <taxon>Eukaryota</taxon>
        <taxon>Sar</taxon>
        <taxon>Stramenopiles</taxon>
        <taxon>Oomycota</taxon>
        <taxon>Peronosporomycetes</taxon>
        <taxon>Peronosporales</taxon>
        <taxon>Peronosporaceae</taxon>
        <taxon>Phytophthora</taxon>
    </lineage>
</organism>
<dbReference type="AlphaFoldDB" id="G5AAR4"/>
<dbReference type="RefSeq" id="XP_009537259.1">
    <property type="nucleotide sequence ID" value="XM_009538964.1"/>
</dbReference>
<dbReference type="InParanoid" id="G5AAR4"/>
<dbReference type="InterPro" id="IPR018556">
    <property type="entry name" value="SPIN90/Ldb17_LRD"/>
</dbReference>
<dbReference type="InterPro" id="IPR016024">
    <property type="entry name" value="ARM-type_fold"/>
</dbReference>
<dbReference type="GO" id="GO:0071933">
    <property type="term" value="F:Arp2/3 complex binding"/>
    <property type="evidence" value="ECO:0007669"/>
    <property type="project" value="TreeGrafter"/>
</dbReference>
<proteinExistence type="predicted"/>
<keyword evidence="3" id="KW-1185">Reference proteome</keyword>
<dbReference type="SMR" id="G5AAR4"/>
<name>G5AAR4_PHYSP</name>
<feature type="domain" description="SPIN90/Ldb17 leucine-rich" evidence="1">
    <location>
        <begin position="195"/>
        <end position="294"/>
    </location>
</feature>
<evidence type="ECO:0000313" key="2">
    <source>
        <dbReference type="EMBL" id="EGZ07693.1"/>
    </source>
</evidence>
<reference evidence="2 3" key="1">
    <citation type="journal article" date="2006" name="Science">
        <title>Phytophthora genome sequences uncover evolutionary origins and mechanisms of pathogenesis.</title>
        <authorList>
            <person name="Tyler B.M."/>
            <person name="Tripathy S."/>
            <person name="Zhang X."/>
            <person name="Dehal P."/>
            <person name="Jiang R.H."/>
            <person name="Aerts A."/>
            <person name="Arredondo F.D."/>
            <person name="Baxter L."/>
            <person name="Bensasson D."/>
            <person name="Beynon J.L."/>
            <person name="Chapman J."/>
            <person name="Damasceno C.M."/>
            <person name="Dorrance A.E."/>
            <person name="Dou D."/>
            <person name="Dickerman A.W."/>
            <person name="Dubchak I.L."/>
            <person name="Garbelotto M."/>
            <person name="Gijzen M."/>
            <person name="Gordon S.G."/>
            <person name="Govers F."/>
            <person name="Grunwald N.J."/>
            <person name="Huang W."/>
            <person name="Ivors K.L."/>
            <person name="Jones R.W."/>
            <person name="Kamoun S."/>
            <person name="Krampis K."/>
            <person name="Lamour K.H."/>
            <person name="Lee M.K."/>
            <person name="McDonald W.H."/>
            <person name="Medina M."/>
            <person name="Meijer H.J."/>
            <person name="Nordberg E.K."/>
            <person name="Maclean D.J."/>
            <person name="Ospina-Giraldo M.D."/>
            <person name="Morris P.F."/>
            <person name="Phuntumart V."/>
            <person name="Putnam N.H."/>
            <person name="Rash S."/>
            <person name="Rose J.K."/>
            <person name="Sakihama Y."/>
            <person name="Salamov A.A."/>
            <person name="Savidor A."/>
            <person name="Scheuring C.F."/>
            <person name="Smith B.M."/>
            <person name="Sobral B.W."/>
            <person name="Terry A."/>
            <person name="Torto-Alalibo T.A."/>
            <person name="Win J."/>
            <person name="Xu Z."/>
            <person name="Zhang H."/>
            <person name="Grigoriev I.V."/>
            <person name="Rokhsar D.S."/>
            <person name="Boore J.L."/>
        </authorList>
    </citation>
    <scope>NUCLEOTIDE SEQUENCE [LARGE SCALE GENOMIC DNA]</scope>
    <source>
        <strain evidence="2 3">P6497</strain>
    </source>
</reference>
<dbReference type="GeneID" id="20661278"/>
<dbReference type="Pfam" id="PF09431">
    <property type="entry name" value="SPIN90_LRD"/>
    <property type="match status" value="1"/>
</dbReference>
<dbReference type="STRING" id="1094619.G5AAR4"/>